<evidence type="ECO:0000259" key="11">
    <source>
        <dbReference type="PROSITE" id="PS50106"/>
    </source>
</evidence>
<dbReference type="PROSITE" id="PS50106">
    <property type="entry name" value="PDZ"/>
    <property type="match status" value="2"/>
</dbReference>
<evidence type="ECO:0000256" key="1">
    <source>
        <dbReference type="ARBA" id="ARBA00022475"/>
    </source>
</evidence>
<comment type="subcellular location">
    <subcellularLocation>
        <location evidence="7">Postsynaptic cell membrane</location>
    </subcellularLocation>
</comment>
<evidence type="ECO:0000256" key="10">
    <source>
        <dbReference type="SAM" id="MobiDB-lite"/>
    </source>
</evidence>
<evidence type="ECO:0000256" key="5">
    <source>
        <dbReference type="ARBA" id="ARBA00023136"/>
    </source>
</evidence>
<feature type="region of interest" description="Disordered" evidence="10">
    <location>
        <begin position="133"/>
        <end position="179"/>
    </location>
</feature>
<evidence type="ECO:0000313" key="13">
    <source>
        <dbReference type="RefSeq" id="XP_045360113.1"/>
    </source>
</evidence>
<evidence type="ECO:0000256" key="9">
    <source>
        <dbReference type="ARBA" id="ARBA00077105"/>
    </source>
</evidence>
<dbReference type="InterPro" id="IPR051425">
    <property type="entry name" value="Formin_Homology"/>
</dbReference>
<gene>
    <name evidence="13" type="primary">LOC105077688</name>
</gene>
<dbReference type="SUPFAM" id="SSF101447">
    <property type="entry name" value="Formin homology 2 domain (FH2 domain)"/>
    <property type="match status" value="1"/>
</dbReference>
<feature type="compositionally biased region" description="Acidic residues" evidence="10">
    <location>
        <begin position="391"/>
        <end position="401"/>
    </location>
</feature>
<dbReference type="CTD" id="392862"/>
<sequence>MPATNQGWPEDFGFRLGGSGPCFVLEVAEGSSAHAGGLRPGDQILEVEGLAVDEVLRDQPSAKDQVCAALKQFAAEQRVDNLVWALTLVLPLEARGPLLENLRIFIPKKHRARFDEVVSQGLLGKLCRARRAQVPRRPRGRAQVPGTRGHALRTSRSDTGHRHPLHPPPPLPRERHAARPPPLTFFLPRTVRVYKGNKSFGFTLRGHGPVWIESVLPGSPADNASLKSGDRILFLNGLDMRNCSHDKVVSMLQGSGAMPTLVVEEGLVPFASDSDSMDSPNPSSALTSLQWVAEILPSSIRVQGRTFSQQLEHLLTPPERYGVCRALESFFQHRNIDTLIVDVYPVLDTPAKQVLWQFIYQLLTYEEQELCQEKIACFLAMTAEPEPALDLEPELEPEPEPVPEPHPRSSLRASSMSRRSLRSQGLEAGLGCGPSECPEMPLPLIPGERQAGDGTSLPETPNPKMMSAVYAELESRLSSSFKGKMGTTSRSRASPPVPSAARTAGPRTLSSDSWPGERLLPSPCSYPLCSEGLASPSSSESHPYASLDSSRAPSPQPGSGPTHSDSPPSPDPGCPPSRRKLFTFSRPARSRDTDRFLDALSEQLGPRVTIVDDFLSPENDYEEMSFHDDQGSFVTNERSSASECISSSEEGSSLTYSSLSAHIPPPPLSPGLRWEQVENSEGTIWGQLGEDSDYDKLSDMVKYLDLELHFGTQKPAKPVPGPEPFRKKEVVEILSHKKAYNTSILLAHLKLSPAELRQVLMSMEPRRLEPAHLAQLLLFAPDADEEQRYQAFLEAPGRLSEPDQFVLQMLSVPEYKTRLRSLHFQATLQEKTEEIRGSLECLRQASLELKNSRKLAKILEFVLAMGNYLNDGQPKTNKTTGFKINFLTELNSTKTVDGKSTFLHILAKSLSQHFPELLGFAQDLPTVPLAAKVNQRALTSDLADLHGTISEIQAACQSMSPSSEDKFAVVMSSFLETAQPVLRALDGLQREAMEELGKALAFFGEDSRATTSEAFFGIFSEFMSKFEVSQGGGPKGPLRREGQMSNEGGPL</sequence>
<dbReference type="PANTHER" id="PTHR45725:SF3">
    <property type="entry name" value="DELPHILIN"/>
    <property type="match status" value="1"/>
</dbReference>
<dbReference type="Gene3D" id="1.20.58.2220">
    <property type="entry name" value="Formin, FH2 domain"/>
    <property type="match status" value="1"/>
</dbReference>
<keyword evidence="6" id="KW-0628">Postsynaptic cell membrane</keyword>
<keyword evidence="3" id="KW-0677">Repeat</keyword>
<dbReference type="GO" id="GO:0045211">
    <property type="term" value="C:postsynaptic membrane"/>
    <property type="evidence" value="ECO:0007669"/>
    <property type="project" value="UniProtKB-SubCell"/>
</dbReference>
<evidence type="ECO:0000256" key="6">
    <source>
        <dbReference type="ARBA" id="ARBA00023257"/>
    </source>
</evidence>
<feature type="domain" description="FH2" evidence="12">
    <location>
        <begin position="659"/>
        <end position="1051"/>
    </location>
</feature>
<keyword evidence="1" id="KW-1003">Cell membrane</keyword>
<evidence type="ECO:0000256" key="4">
    <source>
        <dbReference type="ARBA" id="ARBA00023018"/>
    </source>
</evidence>
<feature type="region of interest" description="Disordered" evidence="10">
    <location>
        <begin position="391"/>
        <end position="596"/>
    </location>
</feature>
<protein>
    <recommendedName>
        <fullName evidence="8">Delphilin</fullName>
    </recommendedName>
    <alternativeName>
        <fullName evidence="9">Glutamate receptor, ionotropic, delta 2-interacting protein 1</fullName>
    </alternativeName>
</protein>
<keyword evidence="5" id="KW-0472">Membrane</keyword>
<dbReference type="InterPro" id="IPR036034">
    <property type="entry name" value="PDZ_sf"/>
</dbReference>
<keyword evidence="2" id="KW-0597">Phosphoprotein</keyword>
<keyword evidence="4" id="KW-0770">Synapse</keyword>
<reference evidence="13" key="1">
    <citation type="submission" date="2025-08" db="UniProtKB">
        <authorList>
            <consortium name="RefSeq"/>
        </authorList>
    </citation>
    <scope>IDENTIFICATION</scope>
    <source>
        <tissue evidence="13">Blood</tissue>
    </source>
</reference>
<feature type="domain" description="PDZ" evidence="11">
    <location>
        <begin position="1"/>
        <end position="59"/>
    </location>
</feature>
<dbReference type="CDD" id="cd06744">
    <property type="entry name" value="PDZ2_L-delphilin-like"/>
    <property type="match status" value="1"/>
</dbReference>
<feature type="compositionally biased region" description="Low complexity" evidence="10">
    <location>
        <begin position="530"/>
        <end position="547"/>
    </location>
</feature>
<proteinExistence type="predicted"/>
<feature type="compositionally biased region" description="Low complexity" evidence="10">
    <location>
        <begin position="487"/>
        <end position="504"/>
    </location>
</feature>
<dbReference type="Pfam" id="PF02181">
    <property type="entry name" value="FH2"/>
    <property type="match status" value="1"/>
</dbReference>
<dbReference type="RefSeq" id="XP_045360113.1">
    <property type="nucleotide sequence ID" value="XM_045504157.1"/>
</dbReference>
<dbReference type="InterPro" id="IPR001478">
    <property type="entry name" value="PDZ"/>
</dbReference>
<name>A0A9W3FGY2_CAMBA</name>
<evidence type="ECO:0000256" key="2">
    <source>
        <dbReference type="ARBA" id="ARBA00022553"/>
    </source>
</evidence>
<dbReference type="SUPFAM" id="SSF50156">
    <property type="entry name" value="PDZ domain-like"/>
    <property type="match status" value="2"/>
</dbReference>
<dbReference type="Pfam" id="PF00595">
    <property type="entry name" value="PDZ"/>
    <property type="match status" value="2"/>
</dbReference>
<feature type="compositionally biased region" description="Low complexity" evidence="10">
    <location>
        <begin position="557"/>
        <end position="566"/>
    </location>
</feature>
<dbReference type="SMART" id="SM00228">
    <property type="entry name" value="PDZ"/>
    <property type="match status" value="2"/>
</dbReference>
<feature type="domain" description="PDZ" evidence="11">
    <location>
        <begin position="190"/>
        <end position="267"/>
    </location>
</feature>
<evidence type="ECO:0000256" key="8">
    <source>
        <dbReference type="ARBA" id="ARBA00069155"/>
    </source>
</evidence>
<dbReference type="PROSITE" id="PS51444">
    <property type="entry name" value="FH2"/>
    <property type="match status" value="1"/>
</dbReference>
<dbReference type="SMART" id="SM00498">
    <property type="entry name" value="FH2"/>
    <property type="match status" value="1"/>
</dbReference>
<dbReference type="CDD" id="cd07355">
    <property type="entry name" value="HN_L-delphilin-R2_like"/>
    <property type="match status" value="1"/>
</dbReference>
<evidence type="ECO:0000259" key="12">
    <source>
        <dbReference type="PROSITE" id="PS51444"/>
    </source>
</evidence>
<evidence type="ECO:0000256" key="7">
    <source>
        <dbReference type="ARBA" id="ARBA00034100"/>
    </source>
</evidence>
<organism evidence="13">
    <name type="scientific">Camelus bactrianus</name>
    <name type="common">Bactrian camel</name>
    <dbReference type="NCBI Taxonomy" id="9837"/>
    <lineage>
        <taxon>Eukaryota</taxon>
        <taxon>Metazoa</taxon>
        <taxon>Chordata</taxon>
        <taxon>Craniata</taxon>
        <taxon>Vertebrata</taxon>
        <taxon>Euteleostomi</taxon>
        <taxon>Mammalia</taxon>
        <taxon>Eutheria</taxon>
        <taxon>Laurasiatheria</taxon>
        <taxon>Artiodactyla</taxon>
        <taxon>Tylopoda</taxon>
        <taxon>Camelidae</taxon>
        <taxon>Camelus</taxon>
    </lineage>
</organism>
<dbReference type="AlphaFoldDB" id="A0A9W3FGY2"/>
<dbReference type="FunFam" id="1.20.58.2220:FF:000008">
    <property type="entry name" value="Grid2 interacting protein"/>
    <property type="match status" value="1"/>
</dbReference>
<feature type="region of interest" description="Disordered" evidence="10">
    <location>
        <begin position="1030"/>
        <end position="1051"/>
    </location>
</feature>
<dbReference type="Gene3D" id="2.30.42.10">
    <property type="match status" value="1"/>
</dbReference>
<dbReference type="InterPro" id="IPR042201">
    <property type="entry name" value="FH2_Formin_sf"/>
</dbReference>
<dbReference type="PANTHER" id="PTHR45725">
    <property type="entry name" value="FORMIN HOMOLOGY 2 FAMILY MEMBER"/>
    <property type="match status" value="1"/>
</dbReference>
<feature type="compositionally biased region" description="Low complexity" evidence="10">
    <location>
        <begin position="408"/>
        <end position="418"/>
    </location>
</feature>
<dbReference type="InterPro" id="IPR015425">
    <property type="entry name" value="FH2_Formin"/>
</dbReference>
<evidence type="ECO:0000256" key="3">
    <source>
        <dbReference type="ARBA" id="ARBA00022737"/>
    </source>
</evidence>
<accession>A0A9W3FGY2</accession>
<dbReference type="Gene3D" id="1.20.1160.20">
    <property type="match status" value="2"/>
</dbReference>